<comment type="similarity">
    <text evidence="1">Belongs to the nuclear import and ribosome assembly adapter family.</text>
</comment>
<dbReference type="EMBL" id="ML119051">
    <property type="protein sequence ID" value="ROT41812.1"/>
    <property type="molecule type" value="Genomic_DNA"/>
</dbReference>
<evidence type="ECO:0000256" key="1">
    <source>
        <dbReference type="ARBA" id="ARBA00049983"/>
    </source>
</evidence>
<dbReference type="OrthoDB" id="288703at2759"/>
<dbReference type="InterPro" id="IPR011989">
    <property type="entry name" value="ARM-like"/>
</dbReference>
<accession>A0A3N2Q4X5</accession>
<feature type="region of interest" description="Disordered" evidence="2">
    <location>
        <begin position="327"/>
        <end position="373"/>
    </location>
</feature>
<evidence type="ECO:0000256" key="2">
    <source>
        <dbReference type="SAM" id="MobiDB-lite"/>
    </source>
</evidence>
<evidence type="ECO:0000313" key="4">
    <source>
        <dbReference type="EMBL" id="ROT41812.1"/>
    </source>
</evidence>
<feature type="compositionally biased region" description="Polar residues" evidence="2">
    <location>
        <begin position="538"/>
        <end position="551"/>
    </location>
</feature>
<feature type="domain" description="SYO1-like TPR repeats" evidence="3">
    <location>
        <begin position="566"/>
        <end position="682"/>
    </location>
</feature>
<dbReference type="GO" id="GO:0006606">
    <property type="term" value="P:protein import into nucleus"/>
    <property type="evidence" value="ECO:0007669"/>
    <property type="project" value="TreeGrafter"/>
</dbReference>
<dbReference type="Proteomes" id="UP000272025">
    <property type="component" value="Unassembled WGS sequence"/>
</dbReference>
<dbReference type="CDD" id="cd13394">
    <property type="entry name" value="Syo1_like"/>
    <property type="match status" value="1"/>
</dbReference>
<reference evidence="4 5" key="1">
    <citation type="journal article" date="2018" name="Mol. Ecol.">
        <title>The obligate alkalophilic soda-lake fungus Sodiomyces alkalinus has shifted to a protein diet.</title>
        <authorList>
            <person name="Grum-Grzhimaylo A.A."/>
            <person name="Falkoski D.L."/>
            <person name="van den Heuvel J."/>
            <person name="Valero-Jimenez C.A."/>
            <person name="Min B."/>
            <person name="Choi I.G."/>
            <person name="Lipzen A."/>
            <person name="Daum C.G."/>
            <person name="Aanen D.K."/>
            <person name="Tsang A."/>
            <person name="Henrissat B."/>
            <person name="Bilanenko E.N."/>
            <person name="de Vries R.P."/>
            <person name="van Kan J.A.L."/>
            <person name="Grigoriev I.V."/>
            <person name="Debets A.J.M."/>
        </authorList>
    </citation>
    <scope>NUCLEOTIDE SEQUENCE [LARGE SCALE GENOMIC DNA]</scope>
    <source>
        <strain evidence="4 5">F11</strain>
    </source>
</reference>
<feature type="region of interest" description="Disordered" evidence="2">
    <location>
        <begin position="534"/>
        <end position="559"/>
    </location>
</feature>
<gene>
    <name evidence="4" type="ORF">SODALDRAFT_325996</name>
</gene>
<feature type="region of interest" description="Disordered" evidence="2">
    <location>
        <begin position="1"/>
        <end position="28"/>
    </location>
</feature>
<evidence type="ECO:0000259" key="3">
    <source>
        <dbReference type="Pfam" id="PF25567"/>
    </source>
</evidence>
<dbReference type="InterPro" id="IPR057990">
    <property type="entry name" value="TPR_SYO1"/>
</dbReference>
<dbReference type="RefSeq" id="XP_028469618.1">
    <property type="nucleotide sequence ID" value="XM_028610048.1"/>
</dbReference>
<evidence type="ECO:0000313" key="5">
    <source>
        <dbReference type="Proteomes" id="UP000272025"/>
    </source>
</evidence>
<dbReference type="GeneID" id="39578526"/>
<dbReference type="PANTHER" id="PTHR13347:SF1">
    <property type="entry name" value="HEAT REPEAT-CONTAINING PROTEIN 3"/>
    <property type="match status" value="1"/>
</dbReference>
<dbReference type="Pfam" id="PF25567">
    <property type="entry name" value="TPR_SYO1"/>
    <property type="match status" value="1"/>
</dbReference>
<dbReference type="GO" id="GO:0042273">
    <property type="term" value="P:ribosomal large subunit biogenesis"/>
    <property type="evidence" value="ECO:0007669"/>
    <property type="project" value="TreeGrafter"/>
</dbReference>
<dbReference type="InterPro" id="IPR052616">
    <property type="entry name" value="SYO1-like"/>
</dbReference>
<dbReference type="STRING" id="1314773.A0A3N2Q4X5"/>
<feature type="compositionally biased region" description="Acidic residues" evidence="2">
    <location>
        <begin position="336"/>
        <end position="373"/>
    </location>
</feature>
<sequence>MGKTRRNRARPSRKDPIQKTVKPPSDPELAALREKSILPVIRDLQSSDPKARTAAASAVANLVEDARCRKLLLRERVVHIVLCETLTDSALESRAAGWEILRVLAEEEEADFCIHLYRQDVLTALDFAAKSALESLASKEGKLTKAELKVVWNIIGSLVALTSTLSEADDEILETVVGREYILTLLLTVIASSESPASIRLDALSCLMTLAEDNRPVVELVIADQDPKPFTALLQLQDSRGVGRVLVCGVLHNVFSAMKWCEGSPGSRQLSDATLVRTLSEELQVTVSDGDKGSDELPENSQWSKQTEVLQLALEILASIGTTLQESMANSHARDEEEWGGIEDDDAMDEDKDAGDDDTKDEEADDSKVEDEMDEDDIADIQADMAMVTGADDDEDESSSEDLSTLRELVQRAIPEIIRMINLSAQKAEYVPLQAPALSALNNMAWSVSCFDFSVDENASILKVWEPAGRSIWENVVGAVLASNTADVELASTVTSLAWAVSRTLPGGRLQLEGGEHNKFISLYHAARKLDQKAQKAQKGSSTDGQGQNAPTKDGDEEDPFQGLGVKCIGVLGQLALHPAPVSLNREVGVFLLTLLSGLPETPVADVVEVLNQLFDIYGDEEYAQDKEVFWKDNFLEHLEQALPQVKAAVKKVDKRTNLELRSRGDEAVLNLGRFIQYKKKHKP</sequence>
<protein>
    <recommendedName>
        <fullName evidence="3">SYO1-like TPR repeats domain-containing protein</fullName>
    </recommendedName>
</protein>
<keyword evidence="5" id="KW-1185">Reference proteome</keyword>
<dbReference type="SUPFAM" id="SSF48371">
    <property type="entry name" value="ARM repeat"/>
    <property type="match status" value="1"/>
</dbReference>
<dbReference type="AlphaFoldDB" id="A0A3N2Q4X5"/>
<feature type="compositionally biased region" description="Basic residues" evidence="2">
    <location>
        <begin position="1"/>
        <end position="11"/>
    </location>
</feature>
<dbReference type="Gene3D" id="1.25.10.10">
    <property type="entry name" value="Leucine-rich Repeat Variant"/>
    <property type="match status" value="2"/>
</dbReference>
<name>A0A3N2Q4X5_SODAK</name>
<organism evidence="4 5">
    <name type="scientific">Sodiomyces alkalinus (strain CBS 110278 / VKM F-3762 / F11)</name>
    <name type="common">Alkaliphilic filamentous fungus</name>
    <dbReference type="NCBI Taxonomy" id="1314773"/>
    <lineage>
        <taxon>Eukaryota</taxon>
        <taxon>Fungi</taxon>
        <taxon>Dikarya</taxon>
        <taxon>Ascomycota</taxon>
        <taxon>Pezizomycotina</taxon>
        <taxon>Sordariomycetes</taxon>
        <taxon>Hypocreomycetidae</taxon>
        <taxon>Glomerellales</taxon>
        <taxon>Plectosphaerellaceae</taxon>
        <taxon>Sodiomyces</taxon>
    </lineage>
</organism>
<dbReference type="InterPro" id="IPR016024">
    <property type="entry name" value="ARM-type_fold"/>
</dbReference>
<proteinExistence type="inferred from homology"/>
<dbReference type="PANTHER" id="PTHR13347">
    <property type="entry name" value="HEAT REPEAT-CONTAINING PROTEIN 3"/>
    <property type="match status" value="1"/>
</dbReference>
<dbReference type="GO" id="GO:0051082">
    <property type="term" value="F:unfolded protein binding"/>
    <property type="evidence" value="ECO:0007669"/>
    <property type="project" value="TreeGrafter"/>
</dbReference>